<name>A0A8S1F691_9PELO</name>
<protein>
    <recommendedName>
        <fullName evidence="4">Tudor domain-containing protein</fullName>
    </recommendedName>
</protein>
<dbReference type="Proteomes" id="UP000494206">
    <property type="component" value="Unassembled WGS sequence"/>
</dbReference>
<feature type="region of interest" description="Disordered" evidence="1">
    <location>
        <begin position="257"/>
        <end position="281"/>
    </location>
</feature>
<keyword evidence="3" id="KW-1185">Reference proteome</keyword>
<proteinExistence type="predicted"/>
<dbReference type="EMBL" id="CADEPM010000007">
    <property type="protein sequence ID" value="CAB3408390.1"/>
    <property type="molecule type" value="Genomic_DNA"/>
</dbReference>
<evidence type="ECO:0000256" key="1">
    <source>
        <dbReference type="SAM" id="MobiDB-lite"/>
    </source>
</evidence>
<evidence type="ECO:0008006" key="4">
    <source>
        <dbReference type="Google" id="ProtNLM"/>
    </source>
</evidence>
<reference evidence="2 3" key="1">
    <citation type="submission" date="2020-04" db="EMBL/GenBank/DDBJ databases">
        <authorList>
            <person name="Laetsch R D."/>
            <person name="Stevens L."/>
            <person name="Kumar S."/>
            <person name="Blaxter L. M."/>
        </authorList>
    </citation>
    <scope>NUCLEOTIDE SEQUENCE [LARGE SCALE GENOMIC DNA]</scope>
</reference>
<evidence type="ECO:0000313" key="2">
    <source>
        <dbReference type="EMBL" id="CAB3408390.1"/>
    </source>
</evidence>
<gene>
    <name evidence="2" type="ORF">CBOVIS_LOCUS10176</name>
</gene>
<comment type="caution">
    <text evidence="2">The sequence shown here is derived from an EMBL/GenBank/DDBJ whole genome shotgun (WGS) entry which is preliminary data.</text>
</comment>
<dbReference type="AlphaFoldDB" id="A0A8S1F691"/>
<organism evidence="2 3">
    <name type="scientific">Caenorhabditis bovis</name>
    <dbReference type="NCBI Taxonomy" id="2654633"/>
    <lineage>
        <taxon>Eukaryota</taxon>
        <taxon>Metazoa</taxon>
        <taxon>Ecdysozoa</taxon>
        <taxon>Nematoda</taxon>
        <taxon>Chromadorea</taxon>
        <taxon>Rhabditida</taxon>
        <taxon>Rhabditina</taxon>
        <taxon>Rhabditomorpha</taxon>
        <taxon>Rhabditoidea</taxon>
        <taxon>Rhabditidae</taxon>
        <taxon>Peloderinae</taxon>
        <taxon>Caenorhabditis</taxon>
    </lineage>
</organism>
<accession>A0A8S1F691</accession>
<feature type="compositionally biased region" description="Acidic residues" evidence="1">
    <location>
        <begin position="258"/>
        <end position="274"/>
    </location>
</feature>
<evidence type="ECO:0000313" key="3">
    <source>
        <dbReference type="Proteomes" id="UP000494206"/>
    </source>
</evidence>
<sequence>MVSLKQNIENIDAREIQMNSLRRFNEHDFDEYKRTQGDNIESGLFKGVVLHYVAPRGLLILKKGQSNHRVVSDFIGAEMEKHTRKISYEELSPGGVYVYKYKERCYRVIVEKWNEELKKIIAFIIDIDRFHELNVDLDELYELPALTTVENIQPVCMYYPIYGIREMDLDMQQRVQALFDDRVVSIIPMYLNKNCEEPSVDILVLNEHQSYEWLSSVLHRKGCKYAGEKTPEHYSTEFMRHAYMACGEPDMLQFFNSADDESGMDSEDDADSQVEENSPMPQQEQIATFVTQGGFATAMRAMFDEFVQDKNIKRIVLLYQLVAEMTRDDSAMADLESEIKQVTYNNFDIVL</sequence>